<organism evidence="6">
    <name type="scientific">marine metagenome</name>
    <dbReference type="NCBI Taxonomy" id="408172"/>
    <lineage>
        <taxon>unclassified sequences</taxon>
        <taxon>metagenomes</taxon>
        <taxon>ecological metagenomes</taxon>
    </lineage>
</organism>
<feature type="domain" description="Amine oxidase" evidence="5">
    <location>
        <begin position="15"/>
        <end position="325"/>
    </location>
</feature>
<comment type="subunit">
    <text evidence="3">Interacts with COX5B; this interaction may contribute to localize PYROXD2 to the inner face of the inner mitochondrial membrane.</text>
</comment>
<dbReference type="EMBL" id="UINC01001550">
    <property type="protein sequence ID" value="SUZ83436.1"/>
    <property type="molecule type" value="Genomic_DNA"/>
</dbReference>
<dbReference type="InterPro" id="IPR002937">
    <property type="entry name" value="Amino_oxidase"/>
</dbReference>
<gene>
    <name evidence="6" type="ORF">METZ01_LOCUS36290</name>
</gene>
<dbReference type="GO" id="GO:0005759">
    <property type="term" value="C:mitochondrial matrix"/>
    <property type="evidence" value="ECO:0007669"/>
    <property type="project" value="UniProtKB-SubCell"/>
</dbReference>
<protein>
    <recommendedName>
        <fullName evidence="4">Pyridine nucleotide-disulfide oxidoreductase domain-containing protein 2</fullName>
    </recommendedName>
</protein>
<sequence>MKNSNITIVGSGINGLVAANYLQRNGCKVTIIERKPTVGGACVSELMSFGGTQQKYALGASVLGLMQKFVYEETGLSTVLQSFAPDHPKIIYFPGDSEPTLIYRDPSQLDQEFSKKWGETGDVEAFRVDEGRVIKFLQDGYKAARTPTLSDARNNLGETLTKLWITGDAKSLLDHYFTSERAKIYMAMNVSESGPVSLSDPYSAFTMPLMSSGSVFDGYYGFIKGGIWKITEKLKDINQALGVQTHLSSEVVSIDLKNNLLIYKNGNRDKKLGFDFLIFGTDPLTANKLLGNTSQTEEIKNTRVRGSSGKLNMMFKNPIRWKYESKYENPDSAFRFLFSVDSLQEFERATLKVLDVDVDYEPGYVQIYCEGAAMRHMNYIEPFDRLAIFFKNLSLNKEGDDLPHIENQLKEHVFRYIKNPEDCVWTRLLTPMNLKNLFYFPGGNLDHTMLTEGQTYFDRTFSSDPENNFYRFGELENVYLCGAGVYPCGSVTGTPGYMCSQQLLRKMNGSS</sequence>
<reference evidence="6" key="1">
    <citation type="submission" date="2018-05" db="EMBL/GenBank/DDBJ databases">
        <authorList>
            <person name="Lanie J.A."/>
            <person name="Ng W.-L."/>
            <person name="Kazmierczak K.M."/>
            <person name="Andrzejewski T.M."/>
            <person name="Davidsen T.M."/>
            <person name="Wayne K.J."/>
            <person name="Tettelin H."/>
            <person name="Glass J.I."/>
            <person name="Rusch D."/>
            <person name="Podicherti R."/>
            <person name="Tsui H.-C.T."/>
            <person name="Winkler M.E."/>
        </authorList>
    </citation>
    <scope>NUCLEOTIDE SEQUENCE</scope>
</reference>
<evidence type="ECO:0000256" key="4">
    <source>
        <dbReference type="ARBA" id="ARBA00040298"/>
    </source>
</evidence>
<name>A0A381QVJ1_9ZZZZ</name>
<comment type="function">
    <text evidence="2">Probable oxidoreductase that may play a role as regulator of mitochondrial function.</text>
</comment>
<comment type="subcellular location">
    <subcellularLocation>
        <location evidence="1">Mitochondrion matrix</location>
    </subcellularLocation>
</comment>
<dbReference type="PRINTS" id="PR00419">
    <property type="entry name" value="ADXRDTASE"/>
</dbReference>
<proteinExistence type="predicted"/>
<dbReference type="PANTHER" id="PTHR10668:SF103">
    <property type="entry name" value="PYRIDINE NUCLEOTIDE-DISULFIDE OXIDOREDUCTASE DOMAIN-CONTAINING PROTEIN 2"/>
    <property type="match status" value="1"/>
</dbReference>
<dbReference type="Gene3D" id="3.50.50.60">
    <property type="entry name" value="FAD/NAD(P)-binding domain"/>
    <property type="match status" value="1"/>
</dbReference>
<dbReference type="Pfam" id="PF01593">
    <property type="entry name" value="Amino_oxidase"/>
    <property type="match status" value="1"/>
</dbReference>
<dbReference type="PANTHER" id="PTHR10668">
    <property type="entry name" value="PHYTOENE DEHYDROGENASE"/>
    <property type="match status" value="1"/>
</dbReference>
<dbReference type="InterPro" id="IPR036188">
    <property type="entry name" value="FAD/NAD-bd_sf"/>
</dbReference>
<evidence type="ECO:0000259" key="5">
    <source>
        <dbReference type="Pfam" id="PF01593"/>
    </source>
</evidence>
<dbReference type="GO" id="GO:0016491">
    <property type="term" value="F:oxidoreductase activity"/>
    <property type="evidence" value="ECO:0007669"/>
    <property type="project" value="InterPro"/>
</dbReference>
<evidence type="ECO:0000256" key="3">
    <source>
        <dbReference type="ARBA" id="ARBA00038825"/>
    </source>
</evidence>
<accession>A0A381QVJ1</accession>
<evidence type="ECO:0000256" key="2">
    <source>
        <dbReference type="ARBA" id="ARBA00037217"/>
    </source>
</evidence>
<dbReference type="SUPFAM" id="SSF51905">
    <property type="entry name" value="FAD/NAD(P)-binding domain"/>
    <property type="match status" value="1"/>
</dbReference>
<dbReference type="AlphaFoldDB" id="A0A381QVJ1"/>
<evidence type="ECO:0000313" key="6">
    <source>
        <dbReference type="EMBL" id="SUZ83436.1"/>
    </source>
</evidence>
<evidence type="ECO:0000256" key="1">
    <source>
        <dbReference type="ARBA" id="ARBA00004305"/>
    </source>
</evidence>